<dbReference type="InterPro" id="IPR015421">
    <property type="entry name" value="PyrdxlP-dep_Trfase_major"/>
</dbReference>
<dbReference type="CDD" id="cd00378">
    <property type="entry name" value="SHMT"/>
    <property type="match status" value="1"/>
</dbReference>
<dbReference type="EMBL" id="CP002287">
    <property type="protein sequence ID" value="ADP14029.1"/>
    <property type="molecule type" value="Genomic_DNA"/>
</dbReference>
<comment type="function">
    <text evidence="11">Catalyzes the reversible interconversion of serine and glycine with tetrahydrofolate (THF) serving as the one-carbon carrier. This reaction serves as the major source of one-carbon groups required for the biosynthesis of purines, thymidylate, methionine, and other important biomolecules. Also exhibits THF-independent aldolase activity toward beta-hydroxyamino acids, producing glycine and aldehydes, via a retro-aldol mechanism.</text>
</comment>
<comment type="subcellular location">
    <subcellularLocation>
        <location evidence="3 11">Cytoplasm</location>
    </subcellularLocation>
</comment>
<feature type="modified residue" description="N6-(pyridoxal phosphate)lysine" evidence="11 12">
    <location>
        <position position="284"/>
    </location>
</feature>
<comment type="catalytic activity">
    <reaction evidence="1 11">
        <text>(6R)-5,10-methylene-5,6,7,8-tetrahydrofolate + glycine + H2O = (6S)-5,6,7,8-tetrahydrofolate + L-serine</text>
        <dbReference type="Rhea" id="RHEA:15481"/>
        <dbReference type="ChEBI" id="CHEBI:15377"/>
        <dbReference type="ChEBI" id="CHEBI:15636"/>
        <dbReference type="ChEBI" id="CHEBI:33384"/>
        <dbReference type="ChEBI" id="CHEBI:57305"/>
        <dbReference type="ChEBI" id="CHEBI:57453"/>
        <dbReference type="EC" id="2.1.2.1"/>
    </reaction>
</comment>
<dbReference type="GO" id="GO:0030170">
    <property type="term" value="F:pyridoxal phosphate binding"/>
    <property type="evidence" value="ECO:0007669"/>
    <property type="project" value="UniProtKB-UniRule"/>
</dbReference>
<dbReference type="GO" id="GO:0032259">
    <property type="term" value="P:methylation"/>
    <property type="evidence" value="ECO:0007669"/>
    <property type="project" value="UniProtKB-KW"/>
</dbReference>
<keyword evidence="7 11" id="KW-0554">One-carbon metabolism</keyword>
<evidence type="ECO:0000256" key="5">
    <source>
        <dbReference type="ARBA" id="ARBA00011738"/>
    </source>
</evidence>
<evidence type="ECO:0000313" key="15">
    <source>
        <dbReference type="Proteomes" id="UP000006876"/>
    </source>
</evidence>
<evidence type="ECO:0000256" key="12">
    <source>
        <dbReference type="PIRSR" id="PIRSR000412-50"/>
    </source>
</evidence>
<name>E3HEB9_ACHXA</name>
<feature type="binding site" evidence="11">
    <location>
        <begin position="180"/>
        <end position="182"/>
    </location>
    <ligand>
        <name>(6S)-5,6,7,8-tetrahydrofolate</name>
        <dbReference type="ChEBI" id="CHEBI:57453"/>
    </ligand>
</feature>
<dbReference type="InterPro" id="IPR001085">
    <property type="entry name" value="Ser_HO-MeTrfase"/>
</dbReference>
<accession>E3HEB9</accession>
<keyword evidence="10 11" id="KW-0663">Pyridoxal phosphate</keyword>
<evidence type="ECO:0000256" key="11">
    <source>
        <dbReference type="HAMAP-Rule" id="MF_00051"/>
    </source>
</evidence>
<keyword evidence="8 11" id="KW-0028">Amino-acid biosynthesis</keyword>
<dbReference type="Pfam" id="PF00464">
    <property type="entry name" value="SHMT"/>
    <property type="match status" value="1"/>
</dbReference>
<comment type="subunit">
    <text evidence="5 11">Homodimer.</text>
</comment>
<dbReference type="InterPro" id="IPR049943">
    <property type="entry name" value="Ser_HO-MeTrfase-like"/>
</dbReference>
<dbReference type="UniPathway" id="UPA00193"/>
<dbReference type="PANTHER" id="PTHR11680">
    <property type="entry name" value="SERINE HYDROXYMETHYLTRANSFERASE"/>
    <property type="match status" value="1"/>
</dbReference>
<dbReference type="EC" id="2.1.2.1" evidence="11"/>
<dbReference type="STRING" id="762376.AXYL_00671"/>
<feature type="site" description="Plays an important role in substrate specificity" evidence="11">
    <location>
        <position position="283"/>
    </location>
</feature>
<proteinExistence type="inferred from homology"/>
<comment type="cofactor">
    <cofactor evidence="2 11 12">
        <name>pyridoxal 5'-phosphate</name>
        <dbReference type="ChEBI" id="CHEBI:597326"/>
    </cofactor>
</comment>
<dbReference type="FunFam" id="3.40.640.10:FF:000001">
    <property type="entry name" value="Serine hydroxymethyltransferase"/>
    <property type="match status" value="1"/>
</dbReference>
<evidence type="ECO:0000256" key="8">
    <source>
        <dbReference type="ARBA" id="ARBA00022605"/>
    </source>
</evidence>
<dbReference type="Proteomes" id="UP000006876">
    <property type="component" value="Chromosome"/>
</dbReference>
<evidence type="ECO:0000256" key="1">
    <source>
        <dbReference type="ARBA" id="ARBA00001528"/>
    </source>
</evidence>
<feature type="domain" description="Serine hydroxymethyltransferase-like" evidence="13">
    <location>
        <begin position="63"/>
        <end position="437"/>
    </location>
</feature>
<keyword evidence="14" id="KW-0489">Methyltransferase</keyword>
<reference evidence="14 15" key="1">
    <citation type="journal article" date="2011" name="J. Bacteriol.">
        <title>Complete genome sequence of the haloaromatic acid-degrading bacterium Achromobacter xylosoxidans A8.</title>
        <authorList>
            <person name="Strnad H."/>
            <person name="Ridl J."/>
            <person name="Paces J."/>
            <person name="Kolar M."/>
            <person name="Vlcek C."/>
            <person name="Paces V."/>
        </authorList>
    </citation>
    <scope>NUCLEOTIDE SEQUENCE [LARGE SCALE GENOMIC DNA]</scope>
    <source>
        <strain evidence="14 15">A8</strain>
    </source>
</reference>
<dbReference type="HOGENOM" id="CLU_022477_2_1_4"/>
<comment type="similarity">
    <text evidence="4 11">Belongs to the SHMT family.</text>
</comment>
<dbReference type="InterPro" id="IPR019798">
    <property type="entry name" value="Ser_HO-MeTrfase_PLP_BS"/>
</dbReference>
<dbReference type="HAMAP" id="MF_00051">
    <property type="entry name" value="SHMT"/>
    <property type="match status" value="1"/>
</dbReference>
<protein>
    <recommendedName>
        <fullName evidence="11">Serine hydroxymethyltransferase</fullName>
        <shortName evidence="11">SHMT</shortName>
        <shortName evidence="11">Serine methylase</shortName>
        <ecNumber evidence="11">2.1.2.1</ecNumber>
    </recommendedName>
</protein>
<dbReference type="GO" id="GO:0008168">
    <property type="term" value="F:methyltransferase activity"/>
    <property type="evidence" value="ECO:0007669"/>
    <property type="project" value="UniProtKB-KW"/>
</dbReference>
<gene>
    <name evidence="11" type="primary">glyA</name>
    <name evidence="14" type="ordered locus">AXYL_00671</name>
</gene>
<dbReference type="SUPFAM" id="SSF53383">
    <property type="entry name" value="PLP-dependent transferases"/>
    <property type="match status" value="1"/>
</dbReference>
<dbReference type="KEGG" id="axy:AXYL_00671"/>
<dbReference type="UniPathway" id="UPA00288">
    <property type="reaction ID" value="UER01023"/>
</dbReference>
<sequence>MKDGVVFTLIEAILPGFQVFWEQLILPDAVNYPSFSGFTHPGAVFSSLTASGTPVMFDRNLTLSKADPDVWAAIQKEDVRQEQHIELIASENYASPAVMEAQGTQLTNKYAEGYPGKRYYGGCEYVDVVEQLAIDRLKQIFGAEAANVQPNSGSQANQGVYMAVLKPGDTVLGMSLAEGGHLTHGASVNASGKLYNFISYGLDANEVLNYDQVEQLAKEHKPKLIVAGASAYALHIDFERMARIARENGALFMVDIAHYAGLVAGGAYPNPVPHADFVTSTTHKSLRGPRGGVIMMKAEHEKIINSAIFPGIQGGPLMHVIAGKAVAFKEALEPGFKDYAQQVVKNAKVLADTLVKRGLRIVSGRTESHVMLVDLRSKGITGKEAEAVLGQAHITVNKNAIPNDPEKPFVTSGIRLGTPAMTTRGFTEAEAELTANLIADVLDNPRDEANIAAVRARVNELTSRLPVYGKK</sequence>
<dbReference type="GO" id="GO:0005829">
    <property type="term" value="C:cytosol"/>
    <property type="evidence" value="ECO:0007669"/>
    <property type="project" value="TreeGrafter"/>
</dbReference>
<dbReference type="Gene3D" id="3.40.640.10">
    <property type="entry name" value="Type I PLP-dependent aspartate aminotransferase-like (Major domain)"/>
    <property type="match status" value="1"/>
</dbReference>
<dbReference type="NCBIfam" id="NF000586">
    <property type="entry name" value="PRK00011.1"/>
    <property type="match status" value="1"/>
</dbReference>
<comment type="caution">
    <text evidence="11">Lacks conserved residue(s) required for the propagation of feature annotation.</text>
</comment>
<evidence type="ECO:0000259" key="13">
    <source>
        <dbReference type="Pfam" id="PF00464"/>
    </source>
</evidence>
<comment type="pathway">
    <text evidence="11">One-carbon metabolism; tetrahydrofolate interconversion.</text>
</comment>
<dbReference type="eggNOG" id="COG0112">
    <property type="taxonomic scope" value="Bacteria"/>
</dbReference>
<evidence type="ECO:0000256" key="4">
    <source>
        <dbReference type="ARBA" id="ARBA00006376"/>
    </source>
</evidence>
<comment type="pathway">
    <text evidence="11">Amino-acid biosynthesis; glycine biosynthesis; glycine from L-serine: step 1/1.</text>
</comment>
<evidence type="ECO:0000256" key="2">
    <source>
        <dbReference type="ARBA" id="ARBA00001933"/>
    </source>
</evidence>
<dbReference type="PROSITE" id="PS00096">
    <property type="entry name" value="SHMT"/>
    <property type="match status" value="1"/>
</dbReference>
<dbReference type="InterPro" id="IPR015424">
    <property type="entry name" value="PyrdxlP-dep_Trfase"/>
</dbReference>
<evidence type="ECO:0000256" key="9">
    <source>
        <dbReference type="ARBA" id="ARBA00022679"/>
    </source>
</evidence>
<evidence type="ECO:0000256" key="7">
    <source>
        <dbReference type="ARBA" id="ARBA00022563"/>
    </source>
</evidence>
<evidence type="ECO:0000313" key="14">
    <source>
        <dbReference type="EMBL" id="ADP14029.1"/>
    </source>
</evidence>
<dbReference type="GO" id="GO:0035999">
    <property type="term" value="P:tetrahydrofolate interconversion"/>
    <property type="evidence" value="ECO:0007669"/>
    <property type="project" value="UniProtKB-UniRule"/>
</dbReference>
<feature type="binding site" evidence="11">
    <location>
        <position position="176"/>
    </location>
    <ligand>
        <name>(6S)-5,6,7,8-tetrahydrofolate</name>
        <dbReference type="ChEBI" id="CHEBI:57453"/>
    </ligand>
</feature>
<dbReference type="GO" id="GO:0019264">
    <property type="term" value="P:glycine biosynthetic process from serine"/>
    <property type="evidence" value="ECO:0007669"/>
    <property type="project" value="UniProtKB-UniRule"/>
</dbReference>
<organism evidence="14 15">
    <name type="scientific">Achromobacter xylosoxidans (strain A8)</name>
    <dbReference type="NCBI Taxonomy" id="762376"/>
    <lineage>
        <taxon>Bacteria</taxon>
        <taxon>Pseudomonadati</taxon>
        <taxon>Pseudomonadota</taxon>
        <taxon>Betaproteobacteria</taxon>
        <taxon>Burkholderiales</taxon>
        <taxon>Alcaligenaceae</taxon>
        <taxon>Achromobacter</taxon>
    </lineage>
</organism>
<evidence type="ECO:0000256" key="6">
    <source>
        <dbReference type="ARBA" id="ARBA00022490"/>
    </source>
</evidence>
<keyword evidence="9 11" id="KW-0808">Transferase</keyword>
<dbReference type="InterPro" id="IPR039429">
    <property type="entry name" value="SHMT-like_dom"/>
</dbReference>
<keyword evidence="6 11" id="KW-0963">Cytoplasm</keyword>
<dbReference type="AlphaFoldDB" id="E3HEB9"/>
<dbReference type="PIRSF" id="PIRSF000412">
    <property type="entry name" value="SHMT"/>
    <property type="match status" value="1"/>
</dbReference>
<dbReference type="PANTHER" id="PTHR11680:SF50">
    <property type="entry name" value="SERINE HYDROXYMETHYLTRANSFERASE"/>
    <property type="match status" value="1"/>
</dbReference>
<dbReference type="InterPro" id="IPR015422">
    <property type="entry name" value="PyrdxlP-dep_Trfase_small"/>
</dbReference>
<dbReference type="FunFam" id="3.90.1150.10:FF:000003">
    <property type="entry name" value="Serine hydroxymethyltransferase"/>
    <property type="match status" value="1"/>
</dbReference>
<dbReference type="Gene3D" id="3.90.1150.10">
    <property type="entry name" value="Aspartate Aminotransferase, domain 1"/>
    <property type="match status" value="1"/>
</dbReference>
<evidence type="ECO:0000256" key="10">
    <source>
        <dbReference type="ARBA" id="ARBA00022898"/>
    </source>
</evidence>
<evidence type="ECO:0000256" key="3">
    <source>
        <dbReference type="ARBA" id="ARBA00004496"/>
    </source>
</evidence>
<dbReference type="GO" id="GO:0004372">
    <property type="term" value="F:glycine hydroxymethyltransferase activity"/>
    <property type="evidence" value="ECO:0007669"/>
    <property type="project" value="UniProtKB-UniRule"/>
</dbReference>